<sequence>MHYSDRVLKSRMVCRGKHIIKEGVLFHPSQSGEDGMLYDPFFNFRQFDIAVQGVKNASVIIISVIVNHNFSFSINL</sequence>
<evidence type="ECO:0000313" key="2">
    <source>
        <dbReference type="Proteomes" id="UP000198381"/>
    </source>
</evidence>
<protein>
    <submittedName>
        <fullName evidence="1">Uncharacterized protein</fullName>
    </submittedName>
</protein>
<accession>A0ABX4CR70</accession>
<comment type="caution">
    <text evidence="1">The sequence shown here is derived from an EMBL/GenBank/DDBJ whole genome shotgun (WGS) entry which is preliminary data.</text>
</comment>
<dbReference type="EMBL" id="MUHD01000036">
    <property type="protein sequence ID" value="OXB03341.1"/>
    <property type="molecule type" value="Genomic_DNA"/>
</dbReference>
<name>A0ABX4CR70_9FLAO</name>
<organism evidence="1 2">
    <name type="scientific">Flavobacterium plurextorum</name>
    <dbReference type="NCBI Taxonomy" id="1114867"/>
    <lineage>
        <taxon>Bacteria</taxon>
        <taxon>Pseudomonadati</taxon>
        <taxon>Bacteroidota</taxon>
        <taxon>Flavobacteriia</taxon>
        <taxon>Flavobacteriales</taxon>
        <taxon>Flavobacteriaceae</taxon>
        <taxon>Flavobacterium</taxon>
    </lineage>
</organism>
<reference evidence="1 2" key="1">
    <citation type="submission" date="2016-11" db="EMBL/GenBank/DDBJ databases">
        <title>Whole genomes of Flavobacteriaceae.</title>
        <authorList>
            <person name="Stine C."/>
            <person name="Li C."/>
            <person name="Tadesse D."/>
        </authorList>
    </citation>
    <scope>NUCLEOTIDE SEQUENCE [LARGE SCALE GENOMIC DNA]</scope>
    <source>
        <strain evidence="1 2">CCUG 60112</strain>
    </source>
</reference>
<keyword evidence="2" id="KW-1185">Reference proteome</keyword>
<dbReference type="Proteomes" id="UP000198381">
    <property type="component" value="Unassembled WGS sequence"/>
</dbReference>
<proteinExistence type="predicted"/>
<gene>
    <name evidence="1" type="ORF">B0A81_18595</name>
</gene>
<evidence type="ECO:0000313" key="1">
    <source>
        <dbReference type="EMBL" id="OXB03341.1"/>
    </source>
</evidence>